<evidence type="ECO:0000256" key="14">
    <source>
        <dbReference type="ARBA" id="ARBA00023136"/>
    </source>
</evidence>
<feature type="transmembrane region" description="Helical" evidence="16">
    <location>
        <begin position="153"/>
        <end position="174"/>
    </location>
</feature>
<evidence type="ECO:0000256" key="12">
    <source>
        <dbReference type="ARBA" id="ARBA00022833"/>
    </source>
</evidence>
<dbReference type="PANTHER" id="PTHR22763:SF191">
    <property type="entry name" value="RING FINGER PROTEIN 145 HOMOLOG"/>
    <property type="match status" value="1"/>
</dbReference>
<dbReference type="AlphaFoldDB" id="A0A0C2IS30"/>
<protein>
    <recommendedName>
        <fullName evidence="5">RING-type E3 ubiquitin transferase</fullName>
        <ecNumber evidence="5">2.3.2.27</ecNumber>
    </recommendedName>
</protein>
<keyword evidence="13 16" id="KW-1133">Transmembrane helix</keyword>
<keyword evidence="7 16" id="KW-0812">Transmembrane</keyword>
<evidence type="ECO:0000259" key="17">
    <source>
        <dbReference type="PROSITE" id="PS50089"/>
    </source>
</evidence>
<evidence type="ECO:0000256" key="9">
    <source>
        <dbReference type="ARBA" id="ARBA00022771"/>
    </source>
</evidence>
<keyword evidence="12" id="KW-0862">Zinc</keyword>
<evidence type="ECO:0000313" key="18">
    <source>
        <dbReference type="EMBL" id="KII68249.1"/>
    </source>
</evidence>
<evidence type="ECO:0000256" key="10">
    <source>
        <dbReference type="ARBA" id="ARBA00022786"/>
    </source>
</evidence>
<gene>
    <name evidence="18" type="ORF">RF11_13371</name>
</gene>
<evidence type="ECO:0000256" key="15">
    <source>
        <dbReference type="PROSITE-ProRule" id="PRU00175"/>
    </source>
</evidence>
<dbReference type="EC" id="2.3.2.27" evidence="5"/>
<reference evidence="18 19" key="1">
    <citation type="journal article" date="2014" name="Genome Biol. Evol.">
        <title>The genome of the myxosporean Thelohanellus kitauei shows adaptations to nutrient acquisition within its fish host.</title>
        <authorList>
            <person name="Yang Y."/>
            <person name="Xiong J."/>
            <person name="Zhou Z."/>
            <person name="Huo F."/>
            <person name="Miao W."/>
            <person name="Ran C."/>
            <person name="Liu Y."/>
            <person name="Zhang J."/>
            <person name="Feng J."/>
            <person name="Wang M."/>
            <person name="Wang M."/>
            <person name="Wang L."/>
            <person name="Yao B."/>
        </authorList>
    </citation>
    <scope>NUCLEOTIDE SEQUENCE [LARGE SCALE GENOMIC DNA]</scope>
    <source>
        <strain evidence="18">Wuqing</strain>
    </source>
</reference>
<feature type="transmembrane region" description="Helical" evidence="16">
    <location>
        <begin position="61"/>
        <end position="81"/>
    </location>
</feature>
<keyword evidence="10" id="KW-0833">Ubl conjugation pathway</keyword>
<proteinExistence type="inferred from homology"/>
<dbReference type="EMBL" id="JWZT01002881">
    <property type="protein sequence ID" value="KII68249.1"/>
    <property type="molecule type" value="Genomic_DNA"/>
</dbReference>
<dbReference type="GO" id="GO:0012505">
    <property type="term" value="C:endomembrane system"/>
    <property type="evidence" value="ECO:0007669"/>
    <property type="project" value="TreeGrafter"/>
</dbReference>
<dbReference type="InterPro" id="IPR058051">
    <property type="entry name" value="Znf_RING_synoviolin"/>
</dbReference>
<evidence type="ECO:0000256" key="5">
    <source>
        <dbReference type="ARBA" id="ARBA00012483"/>
    </source>
</evidence>
<evidence type="ECO:0000256" key="6">
    <source>
        <dbReference type="ARBA" id="ARBA00022679"/>
    </source>
</evidence>
<evidence type="ECO:0000313" key="19">
    <source>
        <dbReference type="Proteomes" id="UP000031668"/>
    </source>
</evidence>
<dbReference type="InterPro" id="IPR050731">
    <property type="entry name" value="HRD1_E3_ubiq-ligases"/>
</dbReference>
<dbReference type="Pfam" id="PF25563">
    <property type="entry name" value="TPR_SYVN1_N"/>
    <property type="match status" value="1"/>
</dbReference>
<dbReference type="PANTHER" id="PTHR22763">
    <property type="entry name" value="RING ZINC FINGER PROTEIN"/>
    <property type="match status" value="1"/>
</dbReference>
<dbReference type="GO" id="GO:0036503">
    <property type="term" value="P:ERAD pathway"/>
    <property type="evidence" value="ECO:0007669"/>
    <property type="project" value="TreeGrafter"/>
</dbReference>
<evidence type="ECO:0000256" key="11">
    <source>
        <dbReference type="ARBA" id="ARBA00022824"/>
    </source>
</evidence>
<feature type="transmembrane region" description="Helical" evidence="16">
    <location>
        <begin position="189"/>
        <end position="208"/>
    </location>
</feature>
<evidence type="ECO:0000256" key="3">
    <source>
        <dbReference type="ARBA" id="ARBA00004906"/>
    </source>
</evidence>
<comment type="catalytic activity">
    <reaction evidence="1">
        <text>S-ubiquitinyl-[E2 ubiquitin-conjugating enzyme]-L-cysteine + [acceptor protein]-L-lysine = [E2 ubiquitin-conjugating enzyme]-L-cysteine + N(6)-ubiquitinyl-[acceptor protein]-L-lysine.</text>
        <dbReference type="EC" id="2.3.2.27"/>
    </reaction>
</comment>
<dbReference type="PROSITE" id="PS50089">
    <property type="entry name" value="ZF_RING_2"/>
    <property type="match status" value="1"/>
</dbReference>
<dbReference type="Gene3D" id="3.30.40.10">
    <property type="entry name" value="Zinc/RING finger domain, C3HC4 (zinc finger)"/>
    <property type="match status" value="1"/>
</dbReference>
<comment type="caution">
    <text evidence="18">The sequence shown here is derived from an EMBL/GenBank/DDBJ whole genome shotgun (WGS) entry which is preliminary data.</text>
</comment>
<dbReference type="InterPro" id="IPR001841">
    <property type="entry name" value="Znf_RING"/>
</dbReference>
<keyword evidence="8" id="KW-0479">Metal-binding</keyword>
<dbReference type="Pfam" id="PF13639">
    <property type="entry name" value="zf-RING_2"/>
    <property type="match status" value="1"/>
</dbReference>
<dbReference type="OMA" id="LYFYTFP"/>
<evidence type="ECO:0000256" key="16">
    <source>
        <dbReference type="SAM" id="Phobius"/>
    </source>
</evidence>
<comment type="pathway">
    <text evidence="3">Protein modification; protein ubiquitination.</text>
</comment>
<keyword evidence="19" id="KW-1185">Reference proteome</keyword>
<accession>A0A0C2IS30</accession>
<dbReference type="SUPFAM" id="SSF57850">
    <property type="entry name" value="RING/U-box"/>
    <property type="match status" value="1"/>
</dbReference>
<keyword evidence="6" id="KW-0808">Transferase</keyword>
<dbReference type="GO" id="GO:0061630">
    <property type="term" value="F:ubiquitin protein ligase activity"/>
    <property type="evidence" value="ECO:0007669"/>
    <property type="project" value="TreeGrafter"/>
</dbReference>
<dbReference type="SMART" id="SM00184">
    <property type="entry name" value="RING"/>
    <property type="match status" value="1"/>
</dbReference>
<dbReference type="CDD" id="cd16479">
    <property type="entry name" value="RING-H2_synoviolin"/>
    <property type="match status" value="1"/>
</dbReference>
<evidence type="ECO:0000256" key="7">
    <source>
        <dbReference type="ARBA" id="ARBA00022692"/>
    </source>
</evidence>
<name>A0A0C2IS30_THEKT</name>
<keyword evidence="11" id="KW-0256">Endoplasmic reticulum</keyword>
<dbReference type="InterPro" id="IPR013083">
    <property type="entry name" value="Znf_RING/FYVE/PHD"/>
</dbReference>
<dbReference type="OrthoDB" id="6020877at2759"/>
<keyword evidence="9 15" id="KW-0863">Zinc-finger</keyword>
<dbReference type="Proteomes" id="UP000031668">
    <property type="component" value="Unassembled WGS sequence"/>
</dbReference>
<keyword evidence="14 16" id="KW-0472">Membrane</keyword>
<comment type="similarity">
    <text evidence="4">Belongs to the HRD1 family.</text>
</comment>
<evidence type="ECO:0000256" key="2">
    <source>
        <dbReference type="ARBA" id="ARBA00004477"/>
    </source>
</evidence>
<dbReference type="GO" id="GO:0008270">
    <property type="term" value="F:zinc ion binding"/>
    <property type="evidence" value="ECO:0007669"/>
    <property type="project" value="UniProtKB-KW"/>
</dbReference>
<feature type="transmembrane region" description="Helical" evidence="16">
    <location>
        <begin position="12"/>
        <end position="29"/>
    </location>
</feature>
<sequence length="461" mass="52931">MQNTHAHNRYRMSKLTLILLALDLAVILFKTSSIYKNEGRLISAMIRFCNTKFGGVALDSAIMLLLYNLSDLFIWIFFGGLRPFEGEKIRERVWFAITDMFLAIAVFSNEITSGVLLSLSVLLFLKYFHFIFEIRVESIERDIYISKAVVFRCIAFFTIFFANDIFLSLYLFLYGDSSDNTELLLVNEYAILSVCLVYNAAKLTIHYIDYLKNYTFHDKIAIFSYLHIVKCIFEMTIHCLYFGYTIVRHGVLPVLFIRPLITSSSNLLNSIRLQINCNRVVAYINKISPDATTEELASAHDITCVVCREEMTTGKKLPCGHLFHFECLKAWFQRQQTCPTCRLDILTVLQNSQTNPAQEQEQQTEHQEDVTAQDPYSLVVKDCKCAYCTSLLPLHDSIQANRETYNKLGLSGEIDQTILLKQPHVRKNLVKNIRINLDAAVAHLKLLEAELEADHVPHQSN</sequence>
<evidence type="ECO:0000256" key="8">
    <source>
        <dbReference type="ARBA" id="ARBA00022723"/>
    </source>
</evidence>
<feature type="domain" description="RING-type" evidence="17">
    <location>
        <begin position="304"/>
        <end position="342"/>
    </location>
</feature>
<organism evidence="18 19">
    <name type="scientific">Thelohanellus kitauei</name>
    <name type="common">Myxosporean</name>
    <dbReference type="NCBI Taxonomy" id="669202"/>
    <lineage>
        <taxon>Eukaryota</taxon>
        <taxon>Metazoa</taxon>
        <taxon>Cnidaria</taxon>
        <taxon>Myxozoa</taxon>
        <taxon>Myxosporea</taxon>
        <taxon>Bivalvulida</taxon>
        <taxon>Platysporina</taxon>
        <taxon>Myxobolidae</taxon>
        <taxon>Thelohanellus</taxon>
    </lineage>
</organism>
<evidence type="ECO:0000256" key="1">
    <source>
        <dbReference type="ARBA" id="ARBA00000900"/>
    </source>
</evidence>
<dbReference type="InterPro" id="IPR057992">
    <property type="entry name" value="TPR_SYVN1_N"/>
</dbReference>
<evidence type="ECO:0000256" key="13">
    <source>
        <dbReference type="ARBA" id="ARBA00022989"/>
    </source>
</evidence>
<dbReference type="GO" id="GO:0043161">
    <property type="term" value="P:proteasome-mediated ubiquitin-dependent protein catabolic process"/>
    <property type="evidence" value="ECO:0007669"/>
    <property type="project" value="TreeGrafter"/>
</dbReference>
<evidence type="ECO:0000256" key="4">
    <source>
        <dbReference type="ARBA" id="ARBA00010089"/>
    </source>
</evidence>
<comment type="subcellular location">
    <subcellularLocation>
        <location evidence="2">Endoplasmic reticulum membrane</location>
        <topology evidence="2">Multi-pass membrane protein</topology>
    </subcellularLocation>
</comment>
<feature type="transmembrane region" description="Helical" evidence="16">
    <location>
        <begin position="220"/>
        <end position="244"/>
    </location>
</feature>